<evidence type="ECO:0000313" key="2">
    <source>
        <dbReference type="Proteomes" id="UP000814243"/>
    </source>
</evidence>
<dbReference type="Proteomes" id="UP000814243">
    <property type="component" value="Unassembled WGS sequence"/>
</dbReference>
<protein>
    <submittedName>
        <fullName evidence="1">Uncharacterized protein</fullName>
    </submittedName>
</protein>
<gene>
    <name evidence="1" type="ORF">HF086_003103</name>
</gene>
<organism evidence="1 2">
    <name type="scientific">Spodoptera exigua</name>
    <name type="common">Beet armyworm</name>
    <name type="synonym">Noctua fulgens</name>
    <dbReference type="NCBI Taxonomy" id="7107"/>
    <lineage>
        <taxon>Eukaryota</taxon>
        <taxon>Metazoa</taxon>
        <taxon>Ecdysozoa</taxon>
        <taxon>Arthropoda</taxon>
        <taxon>Hexapoda</taxon>
        <taxon>Insecta</taxon>
        <taxon>Pterygota</taxon>
        <taxon>Neoptera</taxon>
        <taxon>Endopterygota</taxon>
        <taxon>Lepidoptera</taxon>
        <taxon>Glossata</taxon>
        <taxon>Ditrysia</taxon>
        <taxon>Noctuoidea</taxon>
        <taxon>Noctuidae</taxon>
        <taxon>Amphipyrinae</taxon>
        <taxon>Spodoptera</taxon>
    </lineage>
</organism>
<accession>A0A922M420</accession>
<comment type="caution">
    <text evidence="1">The sequence shown here is derived from an EMBL/GenBank/DDBJ whole genome shotgun (WGS) entry which is preliminary data.</text>
</comment>
<dbReference type="AlphaFoldDB" id="A0A922M420"/>
<proteinExistence type="predicted"/>
<dbReference type="EMBL" id="JACEFF010000857">
    <property type="protein sequence ID" value="KAH9629633.1"/>
    <property type="molecule type" value="Genomic_DNA"/>
</dbReference>
<evidence type="ECO:0000313" key="1">
    <source>
        <dbReference type="EMBL" id="KAH9629633.1"/>
    </source>
</evidence>
<name>A0A922M420_SPOEX</name>
<sequence>MEPPVACDEQIIQQALSHVTALNAARETHVDNAQVLCAGEQIVNRDETFCEDMKERALMSDKLLLSSIRGLNIQQRN</sequence>
<reference evidence="1" key="1">
    <citation type="journal article" date="2021" name="G3 (Bethesda)">
        <title>Genome and transcriptome analysis of the beet armyworm Spodoptera exigua reveals targets for pest control. .</title>
        <authorList>
            <person name="Simon S."/>
            <person name="Breeschoten T."/>
            <person name="Jansen H.J."/>
            <person name="Dirks R.P."/>
            <person name="Schranz M.E."/>
            <person name="Ros V.I.D."/>
        </authorList>
    </citation>
    <scope>NUCLEOTIDE SEQUENCE</scope>
    <source>
        <strain evidence="1">TB_SE_WUR_2020</strain>
    </source>
</reference>